<keyword evidence="7" id="KW-1185">Reference proteome</keyword>
<comment type="function">
    <text evidence="3">Catalyzes the conversion of S-adenosyl-L-methionine (SAM) to carboxy-S-adenosyl-L-methionine (Cx-SAM).</text>
</comment>
<dbReference type="PANTHER" id="PTHR43861">
    <property type="entry name" value="TRANS-ACONITATE 2-METHYLTRANSFERASE-RELATED"/>
    <property type="match status" value="1"/>
</dbReference>
<dbReference type="GO" id="GO:0002098">
    <property type="term" value="P:tRNA wobble uridine modification"/>
    <property type="evidence" value="ECO:0007669"/>
    <property type="project" value="InterPro"/>
</dbReference>
<dbReference type="AlphaFoldDB" id="A0A840UYE9"/>
<dbReference type="Proteomes" id="UP000557717">
    <property type="component" value="Unassembled WGS sequence"/>
</dbReference>
<organism evidence="6 7">
    <name type="scientific">Haloferula luteola</name>
    <dbReference type="NCBI Taxonomy" id="595692"/>
    <lineage>
        <taxon>Bacteria</taxon>
        <taxon>Pseudomonadati</taxon>
        <taxon>Verrucomicrobiota</taxon>
        <taxon>Verrucomicrobiia</taxon>
        <taxon>Verrucomicrobiales</taxon>
        <taxon>Verrucomicrobiaceae</taxon>
        <taxon>Haloferula</taxon>
    </lineage>
</organism>
<dbReference type="RefSeq" id="WP_221285016.1">
    <property type="nucleotide sequence ID" value="NZ_JACHFD010000004.1"/>
</dbReference>
<name>A0A840UYE9_9BACT</name>
<dbReference type="HAMAP" id="MF_01589">
    <property type="entry name" value="Cx_SAM_synthase"/>
    <property type="match status" value="1"/>
</dbReference>
<dbReference type="InterPro" id="IPR029063">
    <property type="entry name" value="SAM-dependent_MTases_sf"/>
</dbReference>
<dbReference type="GO" id="GO:0016743">
    <property type="term" value="F:carboxyl- or carbamoyltransferase activity"/>
    <property type="evidence" value="ECO:0007669"/>
    <property type="project" value="UniProtKB-UniRule"/>
</dbReference>
<feature type="binding site" evidence="3">
    <location>
        <position position="224"/>
    </location>
    <ligand>
        <name>S-adenosyl-L-methionine</name>
        <dbReference type="ChEBI" id="CHEBI:59789"/>
    </ligand>
</feature>
<dbReference type="InterPro" id="IPR041698">
    <property type="entry name" value="Methyltransf_25"/>
</dbReference>
<keyword evidence="1 3" id="KW-0808">Transferase</keyword>
<feature type="domain" description="Methyltransferase" evidence="5">
    <location>
        <begin position="85"/>
        <end position="176"/>
    </location>
</feature>
<dbReference type="PANTHER" id="PTHR43861:SF2">
    <property type="entry name" value="CARBOXY-S-ADENOSYL-L-METHIONINE SYNTHASE"/>
    <property type="match status" value="1"/>
</dbReference>
<dbReference type="PIRSF" id="PIRSF006325">
    <property type="entry name" value="MeTrfase_bac"/>
    <property type="match status" value="1"/>
</dbReference>
<evidence type="ECO:0000313" key="6">
    <source>
        <dbReference type="EMBL" id="MBB5350765.1"/>
    </source>
</evidence>
<dbReference type="EMBL" id="JACHFD010000004">
    <property type="protein sequence ID" value="MBB5350765.1"/>
    <property type="molecule type" value="Genomic_DNA"/>
</dbReference>
<dbReference type="EC" id="2.1.3.-" evidence="3"/>
<dbReference type="CDD" id="cd02440">
    <property type="entry name" value="AdoMet_MTases"/>
    <property type="match status" value="1"/>
</dbReference>
<feature type="binding site" evidence="3 4">
    <location>
        <begin position="113"/>
        <end position="114"/>
    </location>
    <ligand>
        <name>S-adenosyl-L-methionine</name>
        <dbReference type="ChEBI" id="CHEBI:59789"/>
    </ligand>
</feature>
<gene>
    <name evidence="3" type="primary">cmoA</name>
    <name evidence="6" type="ORF">HNR46_000999</name>
</gene>
<comment type="caution">
    <text evidence="3">Lacks conserved residue(s) required for the propagation of feature annotation.</text>
</comment>
<evidence type="ECO:0000313" key="7">
    <source>
        <dbReference type="Proteomes" id="UP000557717"/>
    </source>
</evidence>
<comment type="caution">
    <text evidence="6">The sequence shown here is derived from an EMBL/GenBank/DDBJ whole genome shotgun (WGS) entry which is preliminary data.</text>
</comment>
<evidence type="ECO:0000256" key="3">
    <source>
        <dbReference type="HAMAP-Rule" id="MF_01589"/>
    </source>
</evidence>
<evidence type="ECO:0000256" key="4">
    <source>
        <dbReference type="PIRSR" id="PIRSR006325-1"/>
    </source>
</evidence>
<dbReference type="SUPFAM" id="SSF53335">
    <property type="entry name" value="S-adenosyl-L-methionine-dependent methyltransferases"/>
    <property type="match status" value="1"/>
</dbReference>
<dbReference type="NCBIfam" id="TIGR00740">
    <property type="entry name" value="carboxy-S-adenosyl-L-methionine synthase CmoA"/>
    <property type="match status" value="1"/>
</dbReference>
<dbReference type="InterPro" id="IPR005271">
    <property type="entry name" value="CmoA"/>
</dbReference>
<protein>
    <recommendedName>
        <fullName evidence="3">Carboxy-S-adenosyl-L-methionine synthase</fullName>
        <shortName evidence="3">Cx-SAM synthase</shortName>
        <ecNumber evidence="3">2.1.3.-</ecNumber>
    </recommendedName>
</protein>
<reference evidence="6 7" key="1">
    <citation type="submission" date="2020-08" db="EMBL/GenBank/DDBJ databases">
        <title>Genomic Encyclopedia of Type Strains, Phase IV (KMG-IV): sequencing the most valuable type-strain genomes for metagenomic binning, comparative biology and taxonomic classification.</title>
        <authorList>
            <person name="Goeker M."/>
        </authorList>
    </citation>
    <scope>NUCLEOTIDE SEQUENCE [LARGE SCALE GENOMIC DNA]</scope>
    <source>
        <strain evidence="6 7">YC6886</strain>
    </source>
</reference>
<feature type="binding site" evidence="3 4">
    <location>
        <position position="64"/>
    </location>
    <ligand>
        <name>S-adenosyl-L-methionine</name>
        <dbReference type="ChEBI" id="CHEBI:59789"/>
    </ligand>
</feature>
<comment type="similarity">
    <text evidence="3">Belongs to the class I-like SAM-binding methyltransferase superfamily. Cx-SAM synthase family.</text>
</comment>
<dbReference type="GO" id="GO:0008168">
    <property type="term" value="F:methyltransferase activity"/>
    <property type="evidence" value="ECO:0007669"/>
    <property type="project" value="UniProtKB-KW"/>
</dbReference>
<dbReference type="Gene3D" id="3.40.50.150">
    <property type="entry name" value="Vaccinia Virus protein VP39"/>
    <property type="match status" value="1"/>
</dbReference>
<keyword evidence="6" id="KW-0489">Methyltransferase</keyword>
<sequence>MKRIRGVLMKSDAPNFPQTLAEGPIDPPIDRVFEAPDASVADFKFGKKVASVFDDMVSRSVPFYGEVQRMVAEMVADYAVTGTHVYDLGCSTGTTFLGIDGEVAPGVKFIGIDNSHEMLDRCRSKLAEKPMAHEVELQFGDLNAGVKIENASVVLLVLTLQFVRPLYRDQLIADILGGMHENGALILVEKVIGEDSLFNRQFIKYYYEMKRRHGYSELEISQKREALENVLIPYKLLENREMLLRAGFRYCDTFFKWYNFTGMIAVK</sequence>
<feature type="binding site" evidence="3 4">
    <location>
        <begin position="89"/>
        <end position="91"/>
    </location>
    <ligand>
        <name>S-adenosyl-L-methionine</name>
        <dbReference type="ChEBI" id="CHEBI:59789"/>
    </ligand>
</feature>
<feature type="binding site" evidence="3">
    <location>
        <begin position="141"/>
        <end position="142"/>
    </location>
    <ligand>
        <name>S-adenosyl-L-methionine</name>
        <dbReference type="ChEBI" id="CHEBI:59789"/>
    </ligand>
</feature>
<dbReference type="GO" id="GO:0032259">
    <property type="term" value="P:methylation"/>
    <property type="evidence" value="ECO:0007669"/>
    <property type="project" value="UniProtKB-KW"/>
</dbReference>
<accession>A0A840UYE9</accession>
<evidence type="ECO:0000256" key="2">
    <source>
        <dbReference type="ARBA" id="ARBA00022691"/>
    </source>
</evidence>
<comment type="catalytic activity">
    <reaction evidence="3">
        <text>prephenate + S-adenosyl-L-methionine = carboxy-S-adenosyl-L-methionine + 3-phenylpyruvate + H2O</text>
        <dbReference type="Rhea" id="RHEA:51692"/>
        <dbReference type="ChEBI" id="CHEBI:15377"/>
        <dbReference type="ChEBI" id="CHEBI:18005"/>
        <dbReference type="ChEBI" id="CHEBI:29934"/>
        <dbReference type="ChEBI" id="CHEBI:59789"/>
        <dbReference type="ChEBI" id="CHEBI:134278"/>
    </reaction>
</comment>
<dbReference type="Pfam" id="PF13649">
    <property type="entry name" value="Methyltransf_25"/>
    <property type="match status" value="1"/>
</dbReference>
<dbReference type="GO" id="GO:1904047">
    <property type="term" value="F:S-adenosyl-L-methionine binding"/>
    <property type="evidence" value="ECO:0007669"/>
    <property type="project" value="UniProtKB-UniRule"/>
</dbReference>
<evidence type="ECO:0000259" key="5">
    <source>
        <dbReference type="Pfam" id="PF13649"/>
    </source>
</evidence>
<proteinExistence type="inferred from homology"/>
<evidence type="ECO:0000256" key="1">
    <source>
        <dbReference type="ARBA" id="ARBA00022679"/>
    </source>
</evidence>
<keyword evidence="2 3" id="KW-0949">S-adenosyl-L-methionine</keyword>